<name>A0A0V0IDF5_SOLCH</name>
<dbReference type="EMBL" id="GEDG01008197">
    <property type="protein sequence ID" value="JAP30311.1"/>
    <property type="molecule type" value="Transcribed_RNA"/>
</dbReference>
<proteinExistence type="predicted"/>
<accession>A0A0V0IDF5</accession>
<evidence type="ECO:0000313" key="1">
    <source>
        <dbReference type="EMBL" id="JAP30311.1"/>
    </source>
</evidence>
<protein>
    <submittedName>
        <fullName evidence="1">Putative ovule protein</fullName>
    </submittedName>
</protein>
<sequence>MRKRIITCVSRCSIDGYTSDDVDQLMLALSFAVHDTPCWFLCAPGHLAQVSACLQWVISNWFGVQPVMLGSVKDMLHIWVFIRKKRSRRV</sequence>
<reference evidence="1" key="1">
    <citation type="submission" date="2015-12" db="EMBL/GenBank/DDBJ databases">
        <title>Gene expression during late stages of embryo sac development: a critical building block for successful pollen-pistil interactions.</title>
        <authorList>
            <person name="Liu Y."/>
            <person name="Joly V."/>
            <person name="Sabar M."/>
            <person name="Matton D.P."/>
        </authorList>
    </citation>
    <scope>NUCLEOTIDE SEQUENCE</scope>
</reference>
<organism evidence="1">
    <name type="scientific">Solanum chacoense</name>
    <name type="common">Chaco potato</name>
    <dbReference type="NCBI Taxonomy" id="4108"/>
    <lineage>
        <taxon>Eukaryota</taxon>
        <taxon>Viridiplantae</taxon>
        <taxon>Streptophyta</taxon>
        <taxon>Embryophyta</taxon>
        <taxon>Tracheophyta</taxon>
        <taxon>Spermatophyta</taxon>
        <taxon>Magnoliopsida</taxon>
        <taxon>eudicotyledons</taxon>
        <taxon>Gunneridae</taxon>
        <taxon>Pentapetalae</taxon>
        <taxon>asterids</taxon>
        <taxon>lamiids</taxon>
        <taxon>Solanales</taxon>
        <taxon>Solanaceae</taxon>
        <taxon>Solanoideae</taxon>
        <taxon>Solaneae</taxon>
        <taxon>Solanum</taxon>
    </lineage>
</organism>
<dbReference type="AlphaFoldDB" id="A0A0V0IDF5"/>